<name>A0A843XMC0_COLES</name>
<feature type="non-terminal residue" evidence="1">
    <location>
        <position position="453"/>
    </location>
</feature>
<comment type="caution">
    <text evidence="1">The sequence shown here is derived from an EMBL/GenBank/DDBJ whole genome shotgun (WGS) entry which is preliminary data.</text>
</comment>
<organism evidence="1 2">
    <name type="scientific">Colocasia esculenta</name>
    <name type="common">Wild taro</name>
    <name type="synonym">Arum esculentum</name>
    <dbReference type="NCBI Taxonomy" id="4460"/>
    <lineage>
        <taxon>Eukaryota</taxon>
        <taxon>Viridiplantae</taxon>
        <taxon>Streptophyta</taxon>
        <taxon>Embryophyta</taxon>
        <taxon>Tracheophyta</taxon>
        <taxon>Spermatophyta</taxon>
        <taxon>Magnoliopsida</taxon>
        <taxon>Liliopsida</taxon>
        <taxon>Araceae</taxon>
        <taxon>Aroideae</taxon>
        <taxon>Colocasieae</taxon>
        <taxon>Colocasia</taxon>
    </lineage>
</organism>
<gene>
    <name evidence="1" type="ORF">Taro_053496</name>
</gene>
<evidence type="ECO:0000313" key="2">
    <source>
        <dbReference type="Proteomes" id="UP000652761"/>
    </source>
</evidence>
<proteinExistence type="predicted"/>
<evidence type="ECO:0000313" key="1">
    <source>
        <dbReference type="EMBL" id="MQM20476.1"/>
    </source>
</evidence>
<sequence length="453" mass="51833">HEEKLFCFPEGHPAICRTELGQALLGQERLLRWFSEQFGGLVVRSARSRREDVVWSGGDVVPCPVFAFFMEVLLVVACHVLARSCLWFLWWYLVVVVRLPCMGSLPVRLVAEAMGCLFSGLSGPAVWAHSTRWFTSCERDGGVRRIQVATALVVEFLLPLSWVVVCMRATCRTLDRHADVNKLGQALLGQRRLLWRFSRRFGGLVVRSARSHREDVVWSGGDAVPCLIFTFFMEVLPVVACHVLAQSCLWFPWWYLMVVDAAHSTSILVDFATLEIPEVVFLPPLHSLIMESAIGPLIFERFARVMGRISVQKGNSLAFHRFIYWEYHQGHIKSDVLAPLLSECERLSPSDWERHYPLTAQQLLDLNASQARSNQPPLSAAEFLDLNSIHLVRDPFDMWVERYKVYVSMKKELKRQQIFYPISIDQFLQHASFGTSSTYKMSLGKDEYGNFME</sequence>
<reference evidence="1" key="1">
    <citation type="submission" date="2017-07" db="EMBL/GenBank/DDBJ databases">
        <title>Taro Niue Genome Assembly and Annotation.</title>
        <authorList>
            <person name="Atibalentja N."/>
            <person name="Keating K."/>
            <person name="Fields C.J."/>
        </authorList>
    </citation>
    <scope>NUCLEOTIDE SEQUENCE</scope>
    <source>
        <strain evidence="1">Niue_2</strain>
        <tissue evidence="1">Leaf</tissue>
    </source>
</reference>
<accession>A0A843XMC0</accession>
<keyword evidence="2" id="KW-1185">Reference proteome</keyword>
<dbReference type="EMBL" id="NMUH01009855">
    <property type="protein sequence ID" value="MQM20476.1"/>
    <property type="molecule type" value="Genomic_DNA"/>
</dbReference>
<dbReference type="AlphaFoldDB" id="A0A843XMC0"/>
<protein>
    <submittedName>
        <fullName evidence="1">Uncharacterized protein</fullName>
    </submittedName>
</protein>
<dbReference type="Proteomes" id="UP000652761">
    <property type="component" value="Unassembled WGS sequence"/>
</dbReference>